<comment type="caution">
    <text evidence="2">The sequence shown here is derived from an EMBL/GenBank/DDBJ whole genome shotgun (WGS) entry which is preliminary data.</text>
</comment>
<protein>
    <submittedName>
        <fullName evidence="2">Uncharacterized protein</fullName>
    </submittedName>
</protein>
<keyword evidence="1" id="KW-1133">Transmembrane helix</keyword>
<organism evidence="2">
    <name type="scientific">marine sediment metagenome</name>
    <dbReference type="NCBI Taxonomy" id="412755"/>
    <lineage>
        <taxon>unclassified sequences</taxon>
        <taxon>metagenomes</taxon>
        <taxon>ecological metagenomes</taxon>
    </lineage>
</organism>
<dbReference type="EMBL" id="LAZR01046624">
    <property type="protein sequence ID" value="KKK96104.1"/>
    <property type="molecule type" value="Genomic_DNA"/>
</dbReference>
<keyword evidence="1" id="KW-0812">Transmembrane</keyword>
<name>A0A0F9C0L6_9ZZZZ</name>
<dbReference type="AlphaFoldDB" id="A0A0F9C0L6"/>
<feature type="non-terminal residue" evidence="2">
    <location>
        <position position="1"/>
    </location>
</feature>
<proteinExistence type="predicted"/>
<sequence length="52" mass="5642">RTRATIHALGKSRSFRMLNRLTGLALSALALLAALAGQILALAFALLRRLLR</sequence>
<accession>A0A0F9C0L6</accession>
<reference evidence="2" key="1">
    <citation type="journal article" date="2015" name="Nature">
        <title>Complex archaea that bridge the gap between prokaryotes and eukaryotes.</title>
        <authorList>
            <person name="Spang A."/>
            <person name="Saw J.H."/>
            <person name="Jorgensen S.L."/>
            <person name="Zaremba-Niedzwiedzka K."/>
            <person name="Martijn J."/>
            <person name="Lind A.E."/>
            <person name="van Eijk R."/>
            <person name="Schleper C."/>
            <person name="Guy L."/>
            <person name="Ettema T.J."/>
        </authorList>
    </citation>
    <scope>NUCLEOTIDE SEQUENCE</scope>
</reference>
<evidence type="ECO:0000256" key="1">
    <source>
        <dbReference type="SAM" id="Phobius"/>
    </source>
</evidence>
<keyword evidence="1" id="KW-0472">Membrane</keyword>
<feature type="transmembrane region" description="Helical" evidence="1">
    <location>
        <begin position="21"/>
        <end position="47"/>
    </location>
</feature>
<gene>
    <name evidence="2" type="ORF">LCGC14_2666150</name>
</gene>
<evidence type="ECO:0000313" key="2">
    <source>
        <dbReference type="EMBL" id="KKK96104.1"/>
    </source>
</evidence>